<comment type="caution">
    <text evidence="1">The sequence shown here is derived from an EMBL/GenBank/DDBJ whole genome shotgun (WGS) entry which is preliminary data.</text>
</comment>
<name>A0AAD3T1G6_NEPGR</name>
<reference evidence="1" key="1">
    <citation type="submission" date="2023-05" db="EMBL/GenBank/DDBJ databases">
        <title>Nepenthes gracilis genome sequencing.</title>
        <authorList>
            <person name="Fukushima K."/>
        </authorList>
    </citation>
    <scope>NUCLEOTIDE SEQUENCE</scope>
    <source>
        <strain evidence="1">SING2019-196</strain>
    </source>
</reference>
<evidence type="ECO:0000313" key="2">
    <source>
        <dbReference type="Proteomes" id="UP001279734"/>
    </source>
</evidence>
<organism evidence="1 2">
    <name type="scientific">Nepenthes gracilis</name>
    <name type="common">Slender pitcher plant</name>
    <dbReference type="NCBI Taxonomy" id="150966"/>
    <lineage>
        <taxon>Eukaryota</taxon>
        <taxon>Viridiplantae</taxon>
        <taxon>Streptophyta</taxon>
        <taxon>Embryophyta</taxon>
        <taxon>Tracheophyta</taxon>
        <taxon>Spermatophyta</taxon>
        <taxon>Magnoliopsida</taxon>
        <taxon>eudicotyledons</taxon>
        <taxon>Gunneridae</taxon>
        <taxon>Pentapetalae</taxon>
        <taxon>Caryophyllales</taxon>
        <taxon>Nepenthaceae</taxon>
        <taxon>Nepenthes</taxon>
    </lineage>
</organism>
<dbReference type="EMBL" id="BSYO01000022">
    <property type="protein sequence ID" value="GMH21025.1"/>
    <property type="molecule type" value="Genomic_DNA"/>
</dbReference>
<gene>
    <name evidence="1" type="ORF">Nepgr_022867</name>
</gene>
<dbReference type="AlphaFoldDB" id="A0AAD3T1G6"/>
<keyword evidence="2" id="KW-1185">Reference proteome</keyword>
<accession>A0AAD3T1G6</accession>
<proteinExistence type="predicted"/>
<evidence type="ECO:0000313" key="1">
    <source>
        <dbReference type="EMBL" id="GMH21025.1"/>
    </source>
</evidence>
<sequence length="97" mass="10581">MRSFPLMLLGVMYSSPHGGNLMLIHLQSADVPPSSREADGMFDHDVGVLLIIAGACPSYSGPLRSLLCGSCRSWIVFGCKWVLSLDFLKEENRLDPG</sequence>
<dbReference type="Proteomes" id="UP001279734">
    <property type="component" value="Unassembled WGS sequence"/>
</dbReference>
<protein>
    <submittedName>
        <fullName evidence="1">Uncharacterized protein</fullName>
    </submittedName>
</protein>